<dbReference type="WBParaSite" id="GPLIN_000619600">
    <property type="protein sequence ID" value="GPLIN_000619600"/>
    <property type="gene ID" value="GPLIN_000619600"/>
</dbReference>
<reference evidence="2" key="3">
    <citation type="submission" date="2016-06" db="UniProtKB">
        <authorList>
            <consortium name="WormBaseParasite"/>
        </authorList>
    </citation>
    <scope>IDENTIFICATION</scope>
</reference>
<dbReference type="Proteomes" id="UP000050741">
    <property type="component" value="Unassembled WGS sequence"/>
</dbReference>
<sequence>MSSGLSPAQLTTFGEDNVNIGFSTANNSSANGTPTYTACTSFDEPHEFQAVEKRRNAEFINGLLTMERLNAIGKRSPPVPDVDDVQQLFWRPQHPFFWTE</sequence>
<evidence type="ECO:0000313" key="2">
    <source>
        <dbReference type="WBParaSite" id="GPLIN_000619600"/>
    </source>
</evidence>
<reference evidence="1" key="2">
    <citation type="submission" date="2014-05" db="EMBL/GenBank/DDBJ databases">
        <title>The genome and life-stage specific transcriptomes of Globodera pallida elucidate key aspects of plant parasitism by a cyst nematode.</title>
        <authorList>
            <person name="Cotton J.A."/>
            <person name="Lilley C.J."/>
            <person name="Jones L.M."/>
            <person name="Kikuchi T."/>
            <person name="Reid A.J."/>
            <person name="Thorpe P."/>
            <person name="Tsai I.J."/>
            <person name="Beasley H."/>
            <person name="Blok V."/>
            <person name="Cock P.J.A."/>
            <person name="Van den Akker S.E."/>
            <person name="Holroyd N."/>
            <person name="Hunt M."/>
            <person name="Mantelin S."/>
            <person name="Naghra H."/>
            <person name="Pain A."/>
            <person name="Palomares-Rius J.E."/>
            <person name="Zarowiecki M."/>
            <person name="Berriman M."/>
            <person name="Jones J.T."/>
            <person name="Urwin P.E."/>
        </authorList>
    </citation>
    <scope>NUCLEOTIDE SEQUENCE [LARGE SCALE GENOMIC DNA]</scope>
    <source>
        <strain evidence="1">Lindley</strain>
    </source>
</reference>
<dbReference type="AlphaFoldDB" id="A0A183C004"/>
<accession>A0A183C004</accession>
<protein>
    <submittedName>
        <fullName evidence="2">Uncharacterized protein</fullName>
    </submittedName>
</protein>
<keyword evidence="1" id="KW-1185">Reference proteome</keyword>
<evidence type="ECO:0000313" key="1">
    <source>
        <dbReference type="Proteomes" id="UP000050741"/>
    </source>
</evidence>
<name>A0A183C004_GLOPA</name>
<organism evidence="1 2">
    <name type="scientific">Globodera pallida</name>
    <name type="common">Potato cyst nematode worm</name>
    <name type="synonym">Heterodera pallida</name>
    <dbReference type="NCBI Taxonomy" id="36090"/>
    <lineage>
        <taxon>Eukaryota</taxon>
        <taxon>Metazoa</taxon>
        <taxon>Ecdysozoa</taxon>
        <taxon>Nematoda</taxon>
        <taxon>Chromadorea</taxon>
        <taxon>Rhabditida</taxon>
        <taxon>Tylenchina</taxon>
        <taxon>Tylenchomorpha</taxon>
        <taxon>Tylenchoidea</taxon>
        <taxon>Heteroderidae</taxon>
        <taxon>Heteroderinae</taxon>
        <taxon>Globodera</taxon>
    </lineage>
</organism>
<proteinExistence type="predicted"/>
<reference evidence="1" key="1">
    <citation type="submission" date="2013-12" db="EMBL/GenBank/DDBJ databases">
        <authorList>
            <person name="Aslett M."/>
        </authorList>
    </citation>
    <scope>NUCLEOTIDE SEQUENCE [LARGE SCALE GENOMIC DNA]</scope>
    <source>
        <strain evidence="1">Lindley</strain>
    </source>
</reference>